<dbReference type="RefSeq" id="WP_200355446.1">
    <property type="nucleotide sequence ID" value="NZ_JAENIL010000016.1"/>
</dbReference>
<feature type="compositionally biased region" description="Basic residues" evidence="1">
    <location>
        <begin position="100"/>
        <end position="112"/>
    </location>
</feature>
<keyword evidence="3" id="KW-1185">Reference proteome</keyword>
<comment type="caution">
    <text evidence="2">The sequence shown here is derived from an EMBL/GenBank/DDBJ whole genome shotgun (WGS) entry which is preliminary data.</text>
</comment>
<evidence type="ECO:0000313" key="3">
    <source>
        <dbReference type="Proteomes" id="UP000617628"/>
    </source>
</evidence>
<evidence type="ECO:0000256" key="1">
    <source>
        <dbReference type="SAM" id="MobiDB-lite"/>
    </source>
</evidence>
<sequence length="112" mass="13371">MNERVDALHRQAMNKFADEQKKELKGKRYQLLRSQVSLKVRCLKRMAKTIRKRGEGLLGFWGHQQRQPGRFQRQDRMARTSSLWIQGRRVRAPEDMRPARPLHRKGPLNRDP</sequence>
<protein>
    <submittedName>
        <fullName evidence="2">Uncharacterized protein</fullName>
    </submittedName>
</protein>
<feature type="region of interest" description="Disordered" evidence="1">
    <location>
        <begin position="65"/>
        <end position="112"/>
    </location>
</feature>
<name>A0A934RXE2_9BACT</name>
<dbReference type="AlphaFoldDB" id="A0A934RXE2"/>
<dbReference type="Proteomes" id="UP000617628">
    <property type="component" value="Unassembled WGS sequence"/>
</dbReference>
<reference evidence="2" key="1">
    <citation type="submission" date="2021-01" db="EMBL/GenBank/DDBJ databases">
        <title>Modified the classification status of verrucomicrobia.</title>
        <authorList>
            <person name="Feng X."/>
        </authorList>
    </citation>
    <scope>NUCLEOTIDE SEQUENCE</scope>
    <source>
        <strain evidence="2">KCTC 13126</strain>
    </source>
</reference>
<dbReference type="EMBL" id="JAENIL010000016">
    <property type="protein sequence ID" value="MBK1877230.1"/>
    <property type="molecule type" value="Genomic_DNA"/>
</dbReference>
<evidence type="ECO:0000313" key="2">
    <source>
        <dbReference type="EMBL" id="MBK1877230.1"/>
    </source>
</evidence>
<proteinExistence type="predicted"/>
<accession>A0A934RXE2</accession>
<gene>
    <name evidence="2" type="ORF">JIN87_10145</name>
</gene>
<organism evidence="2 3">
    <name type="scientific">Pelagicoccus mobilis</name>
    <dbReference type="NCBI Taxonomy" id="415221"/>
    <lineage>
        <taxon>Bacteria</taxon>
        <taxon>Pseudomonadati</taxon>
        <taxon>Verrucomicrobiota</taxon>
        <taxon>Opitutia</taxon>
        <taxon>Puniceicoccales</taxon>
        <taxon>Pelagicoccaceae</taxon>
        <taxon>Pelagicoccus</taxon>
    </lineage>
</organism>